<dbReference type="GO" id="GO:0000287">
    <property type="term" value="F:magnesium ion binding"/>
    <property type="evidence" value="ECO:0007669"/>
    <property type="project" value="TreeGrafter"/>
</dbReference>
<keyword evidence="4" id="KW-1003">Cell membrane</keyword>
<sequence>MSKFGAESESEEIALEQREQSVVSEDTDRSHAILMHKSDKSGESIGGKARLQMLAQRVIHINRLTVSSEKFWEPGAEAGVDVNSMDFNDIDAPCKIFCADFNKSKYTIDENLKNHTLKSFLKKKRPDWSKVRWINVDGVSWDVIKALAIEYNLHPLSIEDCLHEPQRIKCDHYSNHMYISLILHTLISQDGENVSEDLVSAPGHDSKSTSPTNSRKNLLEHGHREGSKYLEAHKLLRKEKLNVIVEHVSIFMISGGTLITVFQHGGNSVYSPICNRLKRTGTLLRTSEDVSLLMEAVIDAIVDLALPITDSYRHQIADLEGKILIRPKMQYTRELHIITGELTLLRRTLGPIQGLVNNMNQHHDENHFISEMAKTYFTDVLDHCNTIVDDLDTMTTISENLINMTFNAISYETNEYMQAVALMTVIFSPMTFVAGFFGMNFTNFPELDNGLPYFWKWTASFTLAIFILFNYKPLVRLSMRF</sequence>
<evidence type="ECO:0000256" key="2">
    <source>
        <dbReference type="ARBA" id="ARBA00009765"/>
    </source>
</evidence>
<comment type="subcellular location">
    <subcellularLocation>
        <location evidence="1">Cell membrane</location>
        <topology evidence="1">Multi-pass membrane protein</topology>
    </subcellularLocation>
</comment>
<dbReference type="SUPFAM" id="SSF144083">
    <property type="entry name" value="Magnesium transport protein CorA, transmembrane region"/>
    <property type="match status" value="1"/>
</dbReference>
<dbReference type="GO" id="GO:0015095">
    <property type="term" value="F:magnesium ion transmembrane transporter activity"/>
    <property type="evidence" value="ECO:0007669"/>
    <property type="project" value="TreeGrafter"/>
</dbReference>
<keyword evidence="11" id="KW-1185">Reference proteome</keyword>
<dbReference type="Pfam" id="PF01544">
    <property type="entry name" value="CorA"/>
    <property type="match status" value="1"/>
</dbReference>
<evidence type="ECO:0000313" key="11">
    <source>
        <dbReference type="Proteomes" id="UP000789739"/>
    </source>
</evidence>
<dbReference type="InterPro" id="IPR045863">
    <property type="entry name" value="CorA_TM1_TM2"/>
</dbReference>
<dbReference type="Gene3D" id="1.20.58.340">
    <property type="entry name" value="Magnesium transport protein CorA, transmembrane region"/>
    <property type="match status" value="2"/>
</dbReference>
<dbReference type="EMBL" id="CAJVPI010000628">
    <property type="protein sequence ID" value="CAG8557292.1"/>
    <property type="molecule type" value="Genomic_DNA"/>
</dbReference>
<dbReference type="PANTHER" id="PTHR46494">
    <property type="entry name" value="CORA FAMILY METAL ION TRANSPORTER (EUROFUNG)"/>
    <property type="match status" value="1"/>
</dbReference>
<gene>
    <name evidence="10" type="ORF">PBRASI_LOCUS5405</name>
</gene>
<evidence type="ECO:0000256" key="4">
    <source>
        <dbReference type="ARBA" id="ARBA00022475"/>
    </source>
</evidence>
<keyword evidence="7 9" id="KW-0472">Membrane</keyword>
<keyword evidence="3" id="KW-0813">Transport</keyword>
<dbReference type="GO" id="GO:0050897">
    <property type="term" value="F:cobalt ion binding"/>
    <property type="evidence" value="ECO:0007669"/>
    <property type="project" value="TreeGrafter"/>
</dbReference>
<evidence type="ECO:0000256" key="7">
    <source>
        <dbReference type="ARBA" id="ARBA00023136"/>
    </source>
</evidence>
<keyword evidence="5 9" id="KW-0812">Transmembrane</keyword>
<keyword evidence="6 9" id="KW-1133">Transmembrane helix</keyword>
<dbReference type="OrthoDB" id="165352at2759"/>
<comment type="caution">
    <text evidence="10">The sequence shown here is derived from an EMBL/GenBank/DDBJ whole genome shotgun (WGS) entry which is preliminary data.</text>
</comment>
<evidence type="ECO:0000313" key="10">
    <source>
        <dbReference type="EMBL" id="CAG8557292.1"/>
    </source>
</evidence>
<protein>
    <submittedName>
        <fullName evidence="10">7957_t:CDS:1</fullName>
    </submittedName>
</protein>
<evidence type="ECO:0000256" key="6">
    <source>
        <dbReference type="ARBA" id="ARBA00022989"/>
    </source>
</evidence>
<dbReference type="GO" id="GO:0005886">
    <property type="term" value="C:plasma membrane"/>
    <property type="evidence" value="ECO:0007669"/>
    <property type="project" value="UniProtKB-SubCell"/>
</dbReference>
<name>A0A9N9B6Q2_9GLOM</name>
<dbReference type="InterPro" id="IPR045861">
    <property type="entry name" value="CorA_cytoplasmic_dom"/>
</dbReference>
<dbReference type="Gene3D" id="3.30.460.20">
    <property type="entry name" value="CorA soluble domain-like"/>
    <property type="match status" value="1"/>
</dbReference>
<comment type="similarity">
    <text evidence="2">Belongs to the CorA metal ion transporter (MIT) (TC 1.A.35) family.</text>
</comment>
<dbReference type="InterPro" id="IPR002523">
    <property type="entry name" value="MgTranspt_CorA/ZnTranspt_ZntB"/>
</dbReference>
<proteinExistence type="inferred from homology"/>
<dbReference type="Proteomes" id="UP000789739">
    <property type="component" value="Unassembled WGS sequence"/>
</dbReference>
<reference evidence="10" key="1">
    <citation type="submission" date="2021-06" db="EMBL/GenBank/DDBJ databases">
        <authorList>
            <person name="Kallberg Y."/>
            <person name="Tangrot J."/>
            <person name="Rosling A."/>
        </authorList>
    </citation>
    <scope>NUCLEOTIDE SEQUENCE</scope>
    <source>
        <strain evidence="10">BR232B</strain>
    </source>
</reference>
<dbReference type="SUPFAM" id="SSF143865">
    <property type="entry name" value="CorA soluble domain-like"/>
    <property type="match status" value="1"/>
</dbReference>
<dbReference type="GO" id="GO:0015087">
    <property type="term" value="F:cobalt ion transmembrane transporter activity"/>
    <property type="evidence" value="ECO:0007669"/>
    <property type="project" value="TreeGrafter"/>
</dbReference>
<feature type="transmembrane region" description="Helical" evidence="9">
    <location>
        <begin position="419"/>
        <end position="441"/>
    </location>
</feature>
<feature type="transmembrane region" description="Helical" evidence="9">
    <location>
        <begin position="453"/>
        <end position="471"/>
    </location>
</feature>
<feature type="non-terminal residue" evidence="10">
    <location>
        <position position="481"/>
    </location>
</feature>
<dbReference type="AlphaFoldDB" id="A0A9N9B6Q2"/>
<organism evidence="10 11">
    <name type="scientific">Paraglomus brasilianum</name>
    <dbReference type="NCBI Taxonomy" id="144538"/>
    <lineage>
        <taxon>Eukaryota</taxon>
        <taxon>Fungi</taxon>
        <taxon>Fungi incertae sedis</taxon>
        <taxon>Mucoromycota</taxon>
        <taxon>Glomeromycotina</taxon>
        <taxon>Glomeromycetes</taxon>
        <taxon>Paraglomerales</taxon>
        <taxon>Paraglomeraceae</taxon>
        <taxon>Paraglomus</taxon>
    </lineage>
</organism>
<dbReference type="PANTHER" id="PTHR46494:SF1">
    <property type="entry name" value="CORA FAMILY METAL ION TRANSPORTER (EUROFUNG)"/>
    <property type="match status" value="1"/>
</dbReference>
<evidence type="ECO:0000256" key="3">
    <source>
        <dbReference type="ARBA" id="ARBA00022448"/>
    </source>
</evidence>
<evidence type="ECO:0000256" key="9">
    <source>
        <dbReference type="SAM" id="Phobius"/>
    </source>
</evidence>
<feature type="region of interest" description="Disordered" evidence="8">
    <location>
        <begin position="1"/>
        <end position="29"/>
    </location>
</feature>
<feature type="region of interest" description="Disordered" evidence="8">
    <location>
        <begin position="197"/>
        <end position="218"/>
    </location>
</feature>
<accession>A0A9N9B6Q2</accession>
<evidence type="ECO:0000256" key="5">
    <source>
        <dbReference type="ARBA" id="ARBA00022692"/>
    </source>
</evidence>
<evidence type="ECO:0000256" key="8">
    <source>
        <dbReference type="SAM" id="MobiDB-lite"/>
    </source>
</evidence>
<evidence type="ECO:0000256" key="1">
    <source>
        <dbReference type="ARBA" id="ARBA00004651"/>
    </source>
</evidence>